<dbReference type="EMBL" id="JAQQWP010000009">
    <property type="protein sequence ID" value="KAK8100858.1"/>
    <property type="molecule type" value="Genomic_DNA"/>
</dbReference>
<accession>A0AAW0QST9</accession>
<proteinExistence type="predicted"/>
<reference evidence="2 3" key="1">
    <citation type="submission" date="2023-01" db="EMBL/GenBank/DDBJ databases">
        <title>Analysis of 21 Apiospora genomes using comparative genomics revels a genus with tremendous synthesis potential of carbohydrate active enzymes and secondary metabolites.</title>
        <authorList>
            <person name="Sorensen T."/>
        </authorList>
    </citation>
    <scope>NUCLEOTIDE SEQUENCE [LARGE SCALE GENOMIC DNA]</scope>
    <source>
        <strain evidence="2 3">CBS 117206</strain>
    </source>
</reference>
<comment type="caution">
    <text evidence="2">The sequence shown here is derived from an EMBL/GenBank/DDBJ whole genome shotgun (WGS) entry which is preliminary data.</text>
</comment>
<name>A0AAW0QST9_9PEZI</name>
<evidence type="ECO:0000256" key="1">
    <source>
        <dbReference type="SAM" id="SignalP"/>
    </source>
</evidence>
<dbReference type="AlphaFoldDB" id="A0AAW0QST9"/>
<evidence type="ECO:0000313" key="2">
    <source>
        <dbReference type="EMBL" id="KAK8100858.1"/>
    </source>
</evidence>
<protein>
    <submittedName>
        <fullName evidence="2">Uncharacterized protein</fullName>
    </submittedName>
</protein>
<organism evidence="2 3">
    <name type="scientific">Apiospora kogelbergensis</name>
    <dbReference type="NCBI Taxonomy" id="1337665"/>
    <lineage>
        <taxon>Eukaryota</taxon>
        <taxon>Fungi</taxon>
        <taxon>Dikarya</taxon>
        <taxon>Ascomycota</taxon>
        <taxon>Pezizomycotina</taxon>
        <taxon>Sordariomycetes</taxon>
        <taxon>Xylariomycetidae</taxon>
        <taxon>Amphisphaeriales</taxon>
        <taxon>Apiosporaceae</taxon>
        <taxon>Apiospora</taxon>
    </lineage>
</organism>
<gene>
    <name evidence="2" type="ORF">PG999_011232</name>
</gene>
<dbReference type="Proteomes" id="UP001392437">
    <property type="component" value="Unassembled WGS sequence"/>
</dbReference>
<sequence>MQFTAKLAALVAAAASLASATNTITFMNQDSTPKTVIFTANSGFQAVDTIKVEGNGEAKVTIPQGWQGNYFSIAEGSPTNPGMLGEVAFQGWNDLTYFDVSAIVDATDVDGVKEIFPASEAKAKVRVAFSGCKTFPCNTAYYHPDDIQTVSTKETDLITTLGGGSAVPSKRDEPALVPRKFVLGKF</sequence>
<keyword evidence="1" id="KW-0732">Signal</keyword>
<feature type="signal peptide" evidence="1">
    <location>
        <begin position="1"/>
        <end position="20"/>
    </location>
</feature>
<evidence type="ECO:0000313" key="3">
    <source>
        <dbReference type="Proteomes" id="UP001392437"/>
    </source>
</evidence>
<keyword evidence="3" id="KW-1185">Reference proteome</keyword>
<feature type="chain" id="PRO_5043407463" evidence="1">
    <location>
        <begin position="21"/>
        <end position="186"/>
    </location>
</feature>